<organism evidence="1 2">
    <name type="scientific">Alistipes communis</name>
    <dbReference type="NCBI Taxonomy" id="2585118"/>
    <lineage>
        <taxon>Bacteria</taxon>
        <taxon>Pseudomonadati</taxon>
        <taxon>Bacteroidota</taxon>
        <taxon>Bacteroidia</taxon>
        <taxon>Bacteroidales</taxon>
        <taxon>Rikenellaceae</taxon>
        <taxon>Alistipes</taxon>
    </lineage>
</organism>
<accession>A0A4Y1WRY7</accession>
<dbReference type="KEGG" id="acou:A5CBH24_03320"/>
<dbReference type="EMBL" id="AP019735">
    <property type="protein sequence ID" value="BBL03019.1"/>
    <property type="molecule type" value="Genomic_DNA"/>
</dbReference>
<dbReference type="GeneID" id="78341055"/>
<evidence type="ECO:0000313" key="1">
    <source>
        <dbReference type="EMBL" id="BBL03019.1"/>
    </source>
</evidence>
<dbReference type="Proteomes" id="UP000318946">
    <property type="component" value="Chromosome"/>
</dbReference>
<protein>
    <recommendedName>
        <fullName evidence="3">DUF551 domain-containing protein</fullName>
    </recommendedName>
</protein>
<dbReference type="OrthoDB" id="9994548at2"/>
<evidence type="ECO:0008006" key="3">
    <source>
        <dbReference type="Google" id="ProtNLM"/>
    </source>
</evidence>
<dbReference type="AlphaFoldDB" id="A0A4Y1WRY7"/>
<name>A0A4Y1WRY7_9BACT</name>
<gene>
    <name evidence="1" type="ORF">A5CBH24_03320</name>
</gene>
<sequence>MMDAMKSIKERAKSYARKVWRGGTRDFINHKKATELDFIAGAQSEREELTRWRNPNEELPENNSCVLMKVSDGEHERIYLGARQDDVWMCDGGYSFCQNAEECLGYDGVVIGWRPIYENE</sequence>
<proteinExistence type="predicted"/>
<dbReference type="RefSeq" id="WP_141411995.1">
    <property type="nucleotide sequence ID" value="NZ_AP019735.1"/>
</dbReference>
<evidence type="ECO:0000313" key="2">
    <source>
        <dbReference type="Proteomes" id="UP000318946"/>
    </source>
</evidence>
<keyword evidence="2" id="KW-1185">Reference proteome</keyword>
<reference evidence="2" key="1">
    <citation type="submission" date="2019-06" db="EMBL/GenBank/DDBJ databases">
        <title>Alistipes onderdonkii subsp. vulgaris subsp. nov., Alistipes dispar sp. nov. and Alistipes communis sp. nov., isolated from human faeces, and creation of Alistipes onderdonkii subsp. onderdonkii subsp. nov.</title>
        <authorList>
            <person name="Sakamoto M."/>
            <person name="Ikeyama N."/>
            <person name="Ogata Y."/>
            <person name="Suda W."/>
            <person name="Iino T."/>
            <person name="Hattori M."/>
            <person name="Ohkuma M."/>
        </authorList>
    </citation>
    <scope>NUCLEOTIDE SEQUENCE [LARGE SCALE GENOMIC DNA]</scope>
    <source>
        <strain evidence="2">5CBH24</strain>
    </source>
</reference>